<keyword evidence="6" id="KW-0472">Membrane</keyword>
<dbReference type="PANTHER" id="PTHR48182:SF2">
    <property type="entry name" value="PROTEIN SERAC1"/>
    <property type="match status" value="1"/>
</dbReference>
<dbReference type="PANTHER" id="PTHR48182">
    <property type="entry name" value="PROTEIN SERAC1"/>
    <property type="match status" value="1"/>
</dbReference>
<evidence type="ECO:0008006" key="9">
    <source>
        <dbReference type="Google" id="ProtNLM"/>
    </source>
</evidence>
<evidence type="ECO:0000313" key="8">
    <source>
        <dbReference type="Proteomes" id="UP000738349"/>
    </source>
</evidence>
<dbReference type="GO" id="GO:0016020">
    <property type="term" value="C:membrane"/>
    <property type="evidence" value="ECO:0007669"/>
    <property type="project" value="UniProtKB-SubCell"/>
</dbReference>
<evidence type="ECO:0000256" key="4">
    <source>
        <dbReference type="ARBA" id="ARBA00022824"/>
    </source>
</evidence>
<keyword evidence="8" id="KW-1185">Reference proteome</keyword>
<protein>
    <recommendedName>
        <fullName evidence="9">DUF676 domain-containing protein</fullName>
    </recommendedName>
</protein>
<dbReference type="InterPro" id="IPR052374">
    <property type="entry name" value="SERAC1"/>
</dbReference>
<dbReference type="SUPFAM" id="SSF53474">
    <property type="entry name" value="alpha/beta-Hydrolases"/>
    <property type="match status" value="1"/>
</dbReference>
<name>A0A9P9JM32_9HYPO</name>
<dbReference type="InterPro" id="IPR029058">
    <property type="entry name" value="AB_hydrolase_fold"/>
</dbReference>
<comment type="subcellular location">
    <subcellularLocation>
        <location evidence="2">Endoplasmic reticulum</location>
    </subcellularLocation>
    <subcellularLocation>
        <location evidence="3">Membrane</location>
    </subcellularLocation>
    <subcellularLocation>
        <location evidence="1">Mitochondrion</location>
    </subcellularLocation>
</comment>
<comment type="caution">
    <text evidence="7">The sequence shown here is derived from an EMBL/GenBank/DDBJ whole genome shotgun (WGS) entry which is preliminary data.</text>
</comment>
<dbReference type="EMBL" id="JAGMUV010000001">
    <property type="protein sequence ID" value="KAH7175225.1"/>
    <property type="molecule type" value="Genomic_DNA"/>
</dbReference>
<dbReference type="Proteomes" id="UP000738349">
    <property type="component" value="Unassembled WGS sequence"/>
</dbReference>
<organism evidence="7 8">
    <name type="scientific">Dactylonectria macrodidyma</name>
    <dbReference type="NCBI Taxonomy" id="307937"/>
    <lineage>
        <taxon>Eukaryota</taxon>
        <taxon>Fungi</taxon>
        <taxon>Dikarya</taxon>
        <taxon>Ascomycota</taxon>
        <taxon>Pezizomycotina</taxon>
        <taxon>Sordariomycetes</taxon>
        <taxon>Hypocreomycetidae</taxon>
        <taxon>Hypocreales</taxon>
        <taxon>Nectriaceae</taxon>
        <taxon>Dactylonectria</taxon>
    </lineage>
</organism>
<evidence type="ECO:0000313" key="7">
    <source>
        <dbReference type="EMBL" id="KAH7175225.1"/>
    </source>
</evidence>
<evidence type="ECO:0000256" key="3">
    <source>
        <dbReference type="ARBA" id="ARBA00004370"/>
    </source>
</evidence>
<evidence type="ECO:0000256" key="2">
    <source>
        <dbReference type="ARBA" id="ARBA00004240"/>
    </source>
</evidence>
<accession>A0A9P9JM32</accession>
<reference evidence="7" key="1">
    <citation type="journal article" date="2021" name="Nat. Commun.">
        <title>Genetic determinants of endophytism in the Arabidopsis root mycobiome.</title>
        <authorList>
            <person name="Mesny F."/>
            <person name="Miyauchi S."/>
            <person name="Thiergart T."/>
            <person name="Pickel B."/>
            <person name="Atanasova L."/>
            <person name="Karlsson M."/>
            <person name="Huettel B."/>
            <person name="Barry K.W."/>
            <person name="Haridas S."/>
            <person name="Chen C."/>
            <person name="Bauer D."/>
            <person name="Andreopoulos W."/>
            <person name="Pangilinan J."/>
            <person name="LaButti K."/>
            <person name="Riley R."/>
            <person name="Lipzen A."/>
            <person name="Clum A."/>
            <person name="Drula E."/>
            <person name="Henrissat B."/>
            <person name="Kohler A."/>
            <person name="Grigoriev I.V."/>
            <person name="Martin F.M."/>
            <person name="Hacquard S."/>
        </authorList>
    </citation>
    <scope>NUCLEOTIDE SEQUENCE</scope>
    <source>
        <strain evidence="7">MPI-CAGE-AT-0147</strain>
    </source>
</reference>
<dbReference type="Gene3D" id="3.40.50.1820">
    <property type="entry name" value="alpha/beta hydrolase"/>
    <property type="match status" value="1"/>
</dbReference>
<dbReference type="GO" id="GO:0005783">
    <property type="term" value="C:endoplasmic reticulum"/>
    <property type="evidence" value="ECO:0007669"/>
    <property type="project" value="UniProtKB-SubCell"/>
</dbReference>
<keyword evidence="5" id="KW-0496">Mitochondrion</keyword>
<gene>
    <name evidence="7" type="ORF">EDB81DRAFT_769464</name>
</gene>
<evidence type="ECO:0000256" key="6">
    <source>
        <dbReference type="ARBA" id="ARBA00023136"/>
    </source>
</evidence>
<sequence>MPALRSLATGGQSPKIDIVAVHGLNPKSKPVKQHAWDTWTKPDAEEAKGRLWLRDDLPNTLKDARIFLYEYDSRIFSGKREAFWDAGNEFLDRLRGKRRDEPRRPLMLIGHSLGGLLIKQALVNAHDNQHYAGIEASVKGIVFFGTPHEGGNKDEAKISLGFTAARIAKKLGFDSNDSIVKVLTPGSLFGDFLRESFRHQLENYFIVSFWEKESTLVTKESATFGLAGHRETILGLDADHSNMCKFNTKLDDDRDIYECVQNNITWLYDEAMKEANITARLESLTISSEHSIHQKSEFSTEGQTS</sequence>
<evidence type="ECO:0000256" key="1">
    <source>
        <dbReference type="ARBA" id="ARBA00004173"/>
    </source>
</evidence>
<dbReference type="GO" id="GO:0005739">
    <property type="term" value="C:mitochondrion"/>
    <property type="evidence" value="ECO:0007669"/>
    <property type="project" value="UniProtKB-SubCell"/>
</dbReference>
<dbReference type="OrthoDB" id="5086500at2759"/>
<evidence type="ECO:0000256" key="5">
    <source>
        <dbReference type="ARBA" id="ARBA00023128"/>
    </source>
</evidence>
<dbReference type="AlphaFoldDB" id="A0A9P9JM32"/>
<keyword evidence="4" id="KW-0256">Endoplasmic reticulum</keyword>
<proteinExistence type="predicted"/>